<gene>
    <name evidence="2" type="ORF">CYLTODRAFT_421181</name>
</gene>
<evidence type="ECO:0000313" key="2">
    <source>
        <dbReference type="EMBL" id="KIY68953.1"/>
    </source>
</evidence>
<protein>
    <submittedName>
        <fullName evidence="2">Uncharacterized protein</fullName>
    </submittedName>
</protein>
<evidence type="ECO:0000313" key="3">
    <source>
        <dbReference type="Proteomes" id="UP000054007"/>
    </source>
</evidence>
<name>A0A0D7BEM6_9AGAR</name>
<sequence length="268" mass="30074">MLIQKLSIHKLLRRRSGQELGTVDPGALRSDAASIAPTLVEQSSAIITIPSRRTAGKKAEKTQHNRPDSVSGQFWFADQKDTIDHHRPAQFPSSFLPALKKSAPPAPLRERPTYNSWAPYPTSPPFDAYYAGRTPGVLYAPTYYLVLDERRPLTTVKRVSDTLIVHFDVLSHHPDLLLVDRLIRESRGIESEQTVKGRVGWGRPMYGTPDKDSGERRVGIRHVIIVGEGPGGRRPEHMETWMAAMYNDGIVFDLEDEDQDLPPKPSHT</sequence>
<dbReference type="EMBL" id="KN880493">
    <property type="protein sequence ID" value="KIY68953.1"/>
    <property type="molecule type" value="Genomic_DNA"/>
</dbReference>
<reference evidence="2 3" key="1">
    <citation type="journal article" date="2015" name="Fungal Genet. Biol.">
        <title>Evolution of novel wood decay mechanisms in Agaricales revealed by the genome sequences of Fistulina hepatica and Cylindrobasidium torrendii.</title>
        <authorList>
            <person name="Floudas D."/>
            <person name="Held B.W."/>
            <person name="Riley R."/>
            <person name="Nagy L.G."/>
            <person name="Koehler G."/>
            <person name="Ransdell A.S."/>
            <person name="Younus H."/>
            <person name="Chow J."/>
            <person name="Chiniquy J."/>
            <person name="Lipzen A."/>
            <person name="Tritt A."/>
            <person name="Sun H."/>
            <person name="Haridas S."/>
            <person name="LaButti K."/>
            <person name="Ohm R.A."/>
            <person name="Kues U."/>
            <person name="Blanchette R.A."/>
            <person name="Grigoriev I.V."/>
            <person name="Minto R.E."/>
            <person name="Hibbett D.S."/>
        </authorList>
    </citation>
    <scope>NUCLEOTIDE SEQUENCE [LARGE SCALE GENOMIC DNA]</scope>
    <source>
        <strain evidence="2 3">FP15055 ss-10</strain>
    </source>
</reference>
<keyword evidence="3" id="KW-1185">Reference proteome</keyword>
<evidence type="ECO:0000256" key="1">
    <source>
        <dbReference type="SAM" id="MobiDB-lite"/>
    </source>
</evidence>
<feature type="region of interest" description="Disordered" evidence="1">
    <location>
        <begin position="51"/>
        <end position="71"/>
    </location>
</feature>
<feature type="compositionally biased region" description="Basic and acidic residues" evidence="1">
    <location>
        <begin position="57"/>
        <end position="67"/>
    </location>
</feature>
<proteinExistence type="predicted"/>
<dbReference type="AlphaFoldDB" id="A0A0D7BEM6"/>
<accession>A0A0D7BEM6</accession>
<dbReference type="Proteomes" id="UP000054007">
    <property type="component" value="Unassembled WGS sequence"/>
</dbReference>
<organism evidence="2 3">
    <name type="scientific">Cylindrobasidium torrendii FP15055 ss-10</name>
    <dbReference type="NCBI Taxonomy" id="1314674"/>
    <lineage>
        <taxon>Eukaryota</taxon>
        <taxon>Fungi</taxon>
        <taxon>Dikarya</taxon>
        <taxon>Basidiomycota</taxon>
        <taxon>Agaricomycotina</taxon>
        <taxon>Agaricomycetes</taxon>
        <taxon>Agaricomycetidae</taxon>
        <taxon>Agaricales</taxon>
        <taxon>Marasmiineae</taxon>
        <taxon>Physalacriaceae</taxon>
        <taxon>Cylindrobasidium</taxon>
    </lineage>
</organism>